<dbReference type="STRING" id="1676925.ENSPKIP00000027684"/>
<dbReference type="InterPro" id="IPR042756">
    <property type="entry name" value="Sel-1L3"/>
</dbReference>
<dbReference type="PANTHER" id="PTHR44444:SF4">
    <property type="entry name" value="PROTEIN SEL-1 HOMOLOG 3 ISOFORM X1"/>
    <property type="match status" value="1"/>
</dbReference>
<dbReference type="InterPro" id="IPR006597">
    <property type="entry name" value="Sel1-like"/>
</dbReference>
<keyword evidence="1" id="KW-0812">Transmembrane</keyword>
<dbReference type="Pfam" id="PF08238">
    <property type="entry name" value="Sel1"/>
    <property type="match status" value="8"/>
</dbReference>
<dbReference type="PANTHER" id="PTHR44444">
    <property type="entry name" value="PROTEIN SEL-1 HOMOLOG 3"/>
    <property type="match status" value="1"/>
</dbReference>
<dbReference type="Gene3D" id="1.25.40.10">
    <property type="entry name" value="Tetratricopeptide repeat domain"/>
    <property type="match status" value="3"/>
</dbReference>
<dbReference type="SMART" id="SM00671">
    <property type="entry name" value="SEL1"/>
    <property type="match status" value="8"/>
</dbReference>
<organism evidence="2 3">
    <name type="scientific">Paramormyrops kingsleyae</name>
    <dbReference type="NCBI Taxonomy" id="1676925"/>
    <lineage>
        <taxon>Eukaryota</taxon>
        <taxon>Metazoa</taxon>
        <taxon>Chordata</taxon>
        <taxon>Craniata</taxon>
        <taxon>Vertebrata</taxon>
        <taxon>Euteleostomi</taxon>
        <taxon>Actinopterygii</taxon>
        <taxon>Neopterygii</taxon>
        <taxon>Teleostei</taxon>
        <taxon>Osteoglossocephala</taxon>
        <taxon>Osteoglossomorpha</taxon>
        <taxon>Osteoglossiformes</taxon>
        <taxon>Mormyridae</taxon>
        <taxon>Paramormyrops</taxon>
    </lineage>
</organism>
<dbReference type="AlphaFoldDB" id="A0A3B3SAB6"/>
<evidence type="ECO:0000313" key="3">
    <source>
        <dbReference type="Proteomes" id="UP000261540"/>
    </source>
</evidence>
<keyword evidence="1" id="KW-1133">Transmembrane helix</keyword>
<evidence type="ECO:0000256" key="1">
    <source>
        <dbReference type="SAM" id="Phobius"/>
    </source>
</evidence>
<dbReference type="InterPro" id="IPR011990">
    <property type="entry name" value="TPR-like_helical_dom_sf"/>
</dbReference>
<dbReference type="OrthoDB" id="272077at2759"/>
<name>A0A3B3SAB6_9TELE</name>
<dbReference type="GeneTree" id="ENSGT00940000165744"/>
<dbReference type="SUPFAM" id="SSF81901">
    <property type="entry name" value="HCP-like"/>
    <property type="match status" value="3"/>
</dbReference>
<keyword evidence="3" id="KW-1185">Reference proteome</keyword>
<feature type="transmembrane region" description="Helical" evidence="1">
    <location>
        <begin position="995"/>
        <end position="1015"/>
    </location>
</feature>
<accession>A0A3B3SAB6</accession>
<dbReference type="GeneID" id="111857722"/>
<dbReference type="Proteomes" id="UP000261540">
    <property type="component" value="Unplaced"/>
</dbReference>
<dbReference type="KEGG" id="pki:111857722"/>
<dbReference type="RefSeq" id="XP_023694618.1">
    <property type="nucleotide sequence ID" value="XM_023838850.2"/>
</dbReference>
<reference evidence="2" key="2">
    <citation type="submission" date="2025-09" db="UniProtKB">
        <authorList>
            <consortium name="Ensembl"/>
        </authorList>
    </citation>
    <scope>IDENTIFICATION</scope>
</reference>
<protein>
    <submittedName>
        <fullName evidence="2">Protein sel-1 homolog 3-like</fullName>
    </submittedName>
</protein>
<dbReference type="Ensembl" id="ENSPKIT00000008454.1">
    <property type="protein sequence ID" value="ENSPKIP00000027684.1"/>
    <property type="gene ID" value="ENSPKIG00000009577.1"/>
</dbReference>
<reference evidence="2" key="1">
    <citation type="submission" date="2025-08" db="UniProtKB">
        <authorList>
            <consortium name="Ensembl"/>
        </authorList>
    </citation>
    <scope>IDENTIFICATION</scope>
</reference>
<keyword evidence="1" id="KW-0472">Membrane</keyword>
<sequence length="1038" mass="117540">MSRIKDRCILPLIYFAVLNATESIQPPLLNKVEFLNPPHEPVSEYLLRVQYACSVSAVVHLEALVSTDTTTVAPVFQRHWSCEPGLTRIRALTLRLPDSVVYQADWLMLDADWLFDVTMRAWIIGLGTQSSYQTSLARDLVQLQPVPPFSRPLKEHQLCPRWDKDLLWRIHRNCVPQCPEEQEVAHFFSFLFASTGENFGITRAVHHYRNKVLEQLRLKTISSPWCTISIWLFLTQHCKQHLCGVLHHVDYQKNYSTPAIFLTSSGQFHIQVTGEDGMSVAFLVSFQMPLGRWCCIQVAIRGKSVDVVMVCVGGGQHSVYSAEHRFKQALYLDDTDGHFILGGSNYVKGIEGFFGPSLYYRNRIISLSKIVVPELIREMNLTGWFESCQLFQKELYMKMTRYSQKVRQSARVMDTYSIWAFREIPPPEMSHCELWEAPPTSQRRPAVRLAQILATKHGAERLTLKSVGKLLYSRALRKLTQERPALNVRGVMPLLLQAGCLGDMRALYLSSVLYNSGLGVKRQPKKARLLSLLAAQQDWRLALLQLGHLHHLGEQDVPPDTPLAYAYYSNIAAQTALDRQNPSAKQKFVESIHLSNEDMLKLQTSENDDLFLWLKHQARKGVAEAEQAVGRMLFWGQQGVSPNLQAAVKHYERGAVQLEDTVSMYDYAIVLLKGQGVKQDIPRAVSFLKKAAERDFVAAINALGWYYEHYEKDYARAVELWERADGLGSPEAAMNLGVMYSHGHYPGKLPDKFTAYTYYLKSAERRSIDGAIQLAEVWIRGIPGQVDRLPVNAVLWTKWVAEQNGYLGTVLRMALDAYLRQDWPSALLWFLMAAESGFATAQFNIAYLCEHNPGSFLDEDFVTECMWRYYNLSIQAQEPAPYALLKMGDLMYDGHARRQRDVTAAAHLYKRAALKSHPQGWYSLGLLVQDGVLLPGSLLAELGLWELQGADNHTVLSTFYQRCRDHSDTEAYLPCSLALIHAHLLSAWKLHGSTMMLFSTVTMAVASLLVVLLHLGRPLTRPEDHTANGEPAGNMAAL</sequence>
<evidence type="ECO:0000313" key="2">
    <source>
        <dbReference type="Ensembl" id="ENSPKIP00000027684.1"/>
    </source>
</evidence>
<proteinExistence type="predicted"/>